<protein>
    <submittedName>
        <fullName evidence="17">TonB-dependent receptor</fullName>
    </submittedName>
</protein>
<name>A0A506UMG7_9PROT</name>
<comment type="subcellular location">
    <subcellularLocation>
        <location evidence="1 12">Cell outer membrane</location>
        <topology evidence="1 12">Multi-pass membrane protein</topology>
    </subcellularLocation>
</comment>
<dbReference type="PANTHER" id="PTHR32552:SF89">
    <property type="entry name" value="CATECHOLATE SIDEROPHORE RECEPTOR FIU"/>
    <property type="match status" value="1"/>
</dbReference>
<dbReference type="InterPro" id="IPR037066">
    <property type="entry name" value="Plug_dom_sf"/>
</dbReference>
<dbReference type="GO" id="GO:0009279">
    <property type="term" value="C:cell outer membrane"/>
    <property type="evidence" value="ECO:0007669"/>
    <property type="project" value="UniProtKB-SubCell"/>
</dbReference>
<evidence type="ECO:0000313" key="17">
    <source>
        <dbReference type="EMBL" id="TPW34537.1"/>
    </source>
</evidence>
<keyword evidence="6" id="KW-0732">Signal</keyword>
<evidence type="ECO:0000259" key="15">
    <source>
        <dbReference type="Pfam" id="PF00593"/>
    </source>
</evidence>
<feature type="domain" description="TonB-dependent receptor plug" evidence="16">
    <location>
        <begin position="63"/>
        <end position="163"/>
    </location>
</feature>
<evidence type="ECO:0000256" key="7">
    <source>
        <dbReference type="ARBA" id="ARBA00023004"/>
    </source>
</evidence>
<dbReference type="Pfam" id="PF07715">
    <property type="entry name" value="Plug"/>
    <property type="match status" value="1"/>
</dbReference>
<keyword evidence="2 12" id="KW-0813">Transport</keyword>
<keyword evidence="7" id="KW-0408">Iron</keyword>
<keyword evidence="5 12" id="KW-0812">Transmembrane</keyword>
<dbReference type="Gene3D" id="2.170.130.10">
    <property type="entry name" value="TonB-dependent receptor, plug domain"/>
    <property type="match status" value="1"/>
</dbReference>
<dbReference type="InterPro" id="IPR036942">
    <property type="entry name" value="Beta-barrel_TonB_sf"/>
</dbReference>
<dbReference type="AlphaFoldDB" id="A0A506UMG7"/>
<reference evidence="17 18" key="1">
    <citation type="submission" date="2019-03" db="EMBL/GenBank/DDBJ databases">
        <title>The complete genome sequence of Neokomagataea sp. Jb2 NBRC113641.</title>
        <authorList>
            <person name="Chua K.-O."/>
            <person name="Chan K.-G."/>
            <person name="See-Too W.-S."/>
        </authorList>
    </citation>
    <scope>NUCLEOTIDE SEQUENCE [LARGE SCALE GENOMIC DNA]</scope>
    <source>
        <strain evidence="17 18">Jb2</strain>
    </source>
</reference>
<accession>A0A506UMG7</accession>
<keyword evidence="3 12" id="KW-1134">Transmembrane beta strand</keyword>
<evidence type="ECO:0000256" key="2">
    <source>
        <dbReference type="ARBA" id="ARBA00022448"/>
    </source>
</evidence>
<dbReference type="PANTHER" id="PTHR32552">
    <property type="entry name" value="FERRICHROME IRON RECEPTOR-RELATED"/>
    <property type="match status" value="1"/>
</dbReference>
<evidence type="ECO:0000256" key="14">
    <source>
        <dbReference type="SAM" id="MobiDB-lite"/>
    </source>
</evidence>
<feature type="domain" description="TonB-dependent receptor-like beta-barrel" evidence="15">
    <location>
        <begin position="268"/>
        <end position="727"/>
    </location>
</feature>
<feature type="region of interest" description="Disordered" evidence="14">
    <location>
        <begin position="1"/>
        <end position="37"/>
    </location>
</feature>
<evidence type="ECO:0000256" key="5">
    <source>
        <dbReference type="ARBA" id="ARBA00022692"/>
    </source>
</evidence>
<keyword evidence="4" id="KW-0410">Iron transport</keyword>
<evidence type="ECO:0000256" key="1">
    <source>
        <dbReference type="ARBA" id="ARBA00004571"/>
    </source>
</evidence>
<evidence type="ECO:0000259" key="16">
    <source>
        <dbReference type="Pfam" id="PF07715"/>
    </source>
</evidence>
<keyword evidence="17" id="KW-0675">Receptor</keyword>
<keyword evidence="18" id="KW-1185">Reference proteome</keyword>
<evidence type="ECO:0000256" key="12">
    <source>
        <dbReference type="PROSITE-ProRule" id="PRU01360"/>
    </source>
</evidence>
<evidence type="ECO:0000256" key="4">
    <source>
        <dbReference type="ARBA" id="ARBA00022496"/>
    </source>
</evidence>
<evidence type="ECO:0000256" key="9">
    <source>
        <dbReference type="ARBA" id="ARBA00023077"/>
    </source>
</evidence>
<dbReference type="EMBL" id="SORZ01000002">
    <property type="protein sequence ID" value="TPW34537.1"/>
    <property type="molecule type" value="Genomic_DNA"/>
</dbReference>
<comment type="caution">
    <text evidence="17">The sequence shown here is derived from an EMBL/GenBank/DDBJ whole genome shotgun (WGS) entry which is preliminary data.</text>
</comment>
<evidence type="ECO:0000256" key="3">
    <source>
        <dbReference type="ARBA" id="ARBA00022452"/>
    </source>
</evidence>
<evidence type="ECO:0000256" key="13">
    <source>
        <dbReference type="RuleBase" id="RU003357"/>
    </source>
</evidence>
<feature type="compositionally biased region" description="Low complexity" evidence="14">
    <location>
        <begin position="1"/>
        <end position="22"/>
    </location>
</feature>
<evidence type="ECO:0000256" key="8">
    <source>
        <dbReference type="ARBA" id="ARBA00023065"/>
    </source>
</evidence>
<proteinExistence type="inferred from homology"/>
<dbReference type="Pfam" id="PF00593">
    <property type="entry name" value="TonB_dep_Rec_b-barrel"/>
    <property type="match status" value="1"/>
</dbReference>
<evidence type="ECO:0000256" key="11">
    <source>
        <dbReference type="ARBA" id="ARBA00023237"/>
    </source>
</evidence>
<keyword evidence="9 13" id="KW-0798">TonB box</keyword>
<evidence type="ECO:0000256" key="6">
    <source>
        <dbReference type="ARBA" id="ARBA00022729"/>
    </source>
</evidence>
<dbReference type="InterPro" id="IPR039426">
    <property type="entry name" value="TonB-dep_rcpt-like"/>
</dbReference>
<dbReference type="Gene3D" id="2.40.170.20">
    <property type="entry name" value="TonB-dependent receptor, beta-barrel domain"/>
    <property type="match status" value="1"/>
</dbReference>
<dbReference type="Proteomes" id="UP000315037">
    <property type="component" value="Unassembled WGS sequence"/>
</dbReference>
<comment type="similarity">
    <text evidence="12 13">Belongs to the TonB-dependent receptor family.</text>
</comment>
<evidence type="ECO:0000313" key="18">
    <source>
        <dbReference type="Proteomes" id="UP000315037"/>
    </source>
</evidence>
<dbReference type="SUPFAM" id="SSF56935">
    <property type="entry name" value="Porins"/>
    <property type="match status" value="1"/>
</dbReference>
<sequence length="777" mass="85325">MSAPAGHATASPTAPATPDASTRNTGRSAQRGVHDVTAHSVERINLRAKPELTAVAGGLITPQQGTQERSVVSRTYIDIQSPTANAFQLLDLVPGANVATSDPFGLSPQTNISIRGLNGDALGYVLEGMPMSDVASYGATPSQFADSENYSQVALQQGSPDLDSPVIDAAGGVITMKYLDPSFKAGGMAAMSYGSYATRRGFIRLETGEIGNSGLRGFVSYSNTRADAWHGPGNNERQHIDFKFLKEWGQSRVSLLGSWNRTTTAYYPKTTLTDWKLYNIHGPNHLARHFDASDPQQGARYWRLWRDPEETLYLGAPMHFALTSDDRLSLDITPYAQGAYGNWPSGTTAEDAGLAGNPTATPVLRGDYLQRSYRAGFTSELHARWKWNDFFLGYWYDYSDDHETQPYSRVSATGATPDIWATGRHGKVLQPDGRDGTEKYLAWDIHSIAQVNALYAGDHISLFNNRLLIDAGFKEIMLSRKGTNNLPDAASGYPYHVGSNTSEPLPRFGLRWKITPKDQIFLNATTNFRAPAVTAYYAPGDSRGLKNEYSITEELGYRRTGDWLVGSITFFNYNFTNRLIETLITRDGVQNISSTINAGGQTTRGVDIELGTRPWHHLSPYLSFEYLHATMDGNLPVNGDWLPTRGKTAIRSPHFSGAVGLRYDDGNFFSMVTARYTGSQYATFMNDEKMPAYMTADLSLGYRFSNVALFRDATLKRPELRLNFLNLSNQRYLSGVGTPGTNAHATRGLHGTTIAANPAKFYIGGGFAVLFTASTGF</sequence>
<keyword evidence="10 12" id="KW-0472">Membrane</keyword>
<keyword evidence="8" id="KW-0406">Ion transport</keyword>
<evidence type="ECO:0000256" key="10">
    <source>
        <dbReference type="ARBA" id="ARBA00023136"/>
    </source>
</evidence>
<gene>
    <name evidence="17" type="ORF">E3202_05885</name>
</gene>
<dbReference type="PROSITE" id="PS52016">
    <property type="entry name" value="TONB_DEPENDENT_REC_3"/>
    <property type="match status" value="1"/>
</dbReference>
<dbReference type="InterPro" id="IPR012910">
    <property type="entry name" value="Plug_dom"/>
</dbReference>
<dbReference type="InterPro" id="IPR000531">
    <property type="entry name" value="Beta-barrel_TonB"/>
</dbReference>
<dbReference type="GO" id="GO:0015344">
    <property type="term" value="F:siderophore uptake transmembrane transporter activity"/>
    <property type="evidence" value="ECO:0007669"/>
    <property type="project" value="TreeGrafter"/>
</dbReference>
<keyword evidence="11 12" id="KW-0998">Cell outer membrane</keyword>
<organism evidence="17 18">
    <name type="scientific">Oecophyllibacter saccharovorans</name>
    <dbReference type="NCBI Taxonomy" id="2558360"/>
    <lineage>
        <taxon>Bacteria</taxon>
        <taxon>Pseudomonadati</taxon>
        <taxon>Pseudomonadota</taxon>
        <taxon>Alphaproteobacteria</taxon>
        <taxon>Acetobacterales</taxon>
        <taxon>Acetobacteraceae</taxon>
        <taxon>Oecophyllibacter</taxon>
    </lineage>
</organism>